<organism evidence="5 6">
    <name type="scientific">Rhodococcus rhodnii LMG 5362</name>
    <dbReference type="NCBI Taxonomy" id="1273125"/>
    <lineage>
        <taxon>Bacteria</taxon>
        <taxon>Bacillati</taxon>
        <taxon>Actinomycetota</taxon>
        <taxon>Actinomycetes</taxon>
        <taxon>Mycobacteriales</taxon>
        <taxon>Nocardiaceae</taxon>
        <taxon>Rhodococcus</taxon>
    </lineage>
</organism>
<feature type="domain" description="Ketoreductase" evidence="4">
    <location>
        <begin position="26"/>
        <end position="207"/>
    </location>
</feature>
<dbReference type="InterPro" id="IPR036291">
    <property type="entry name" value="NAD(P)-bd_dom_sf"/>
</dbReference>
<dbReference type="PATRIC" id="fig|1273125.3.peg.741"/>
<dbReference type="EMBL" id="APMY01000022">
    <property type="protein sequence ID" value="EOM77875.1"/>
    <property type="molecule type" value="Genomic_DNA"/>
</dbReference>
<keyword evidence="6" id="KW-1185">Reference proteome</keyword>
<dbReference type="FunFam" id="3.40.50.720:FF:000084">
    <property type="entry name" value="Short-chain dehydrogenase reductase"/>
    <property type="match status" value="1"/>
</dbReference>
<sequence>MRRSDPWHTNRFSRTKGRAMFDMSGKKVLVTGGSRGIGLGIASVFARGGADVAIAARSKTGLDDATTALARLGPGRIHGVVADVTSAEWTRDAARDVAATFGGIDVLCANAGIFPEADLADMTEDELTTVLDVNVKGTVFAVQACLDALTASGAGRIVITSSITGPYTGFPRWSHYGASKAAQLGFMRTAAIELAPRGITVNAVLPGNVLTEGLADMGDEYLASMTAAIPAGTLGTPDDIGHAVAFLASDEARYVTGQSLVVDGGQLLPESFDAVGH</sequence>
<dbReference type="AlphaFoldDB" id="R7WRH1"/>
<evidence type="ECO:0000256" key="2">
    <source>
        <dbReference type="ARBA" id="ARBA00022857"/>
    </source>
</evidence>
<dbReference type="GO" id="GO:0016491">
    <property type="term" value="F:oxidoreductase activity"/>
    <property type="evidence" value="ECO:0007669"/>
    <property type="project" value="UniProtKB-KW"/>
</dbReference>
<evidence type="ECO:0000313" key="5">
    <source>
        <dbReference type="EMBL" id="EOM77875.1"/>
    </source>
</evidence>
<dbReference type="Proteomes" id="UP000013525">
    <property type="component" value="Unassembled WGS sequence"/>
</dbReference>
<evidence type="ECO:0000256" key="1">
    <source>
        <dbReference type="ARBA" id="ARBA00006484"/>
    </source>
</evidence>
<dbReference type="PRINTS" id="PR00080">
    <property type="entry name" value="SDRFAMILY"/>
</dbReference>
<dbReference type="CDD" id="cd05233">
    <property type="entry name" value="SDR_c"/>
    <property type="match status" value="1"/>
</dbReference>
<reference evidence="5 6" key="1">
    <citation type="journal article" date="2013" name="Genome Announc.">
        <title>Draft Genome Sequence of Rhodococcus rhodnii Strain LMG5362, a Symbiont of Rhodnius prolixus (Hemiptera, Reduviidae, Triatominae), the Principle Vector of Trypanosoma cruzi.</title>
        <authorList>
            <person name="Pachebat J.A."/>
            <person name="van Keulen G."/>
            <person name="Whitten M.M."/>
            <person name="Girdwood S."/>
            <person name="Del Sol R."/>
            <person name="Dyson P.J."/>
            <person name="Facey P.D."/>
        </authorList>
    </citation>
    <scope>NUCLEOTIDE SEQUENCE [LARGE SCALE GENOMIC DNA]</scope>
    <source>
        <strain evidence="5 6">LMG 5362</strain>
    </source>
</reference>
<keyword evidence="3" id="KW-0560">Oxidoreductase</keyword>
<comment type="caution">
    <text evidence="5">The sequence shown here is derived from an EMBL/GenBank/DDBJ whole genome shotgun (WGS) entry which is preliminary data.</text>
</comment>
<protein>
    <submittedName>
        <fullName evidence="5">3-oxoacyl-[acyl-carrier-protein] reductase</fullName>
    </submittedName>
</protein>
<keyword evidence="2" id="KW-0521">NADP</keyword>
<dbReference type="NCBIfam" id="NF009468">
    <property type="entry name" value="PRK12826.1-4"/>
    <property type="match status" value="1"/>
</dbReference>
<dbReference type="eggNOG" id="COG1028">
    <property type="taxonomic scope" value="Bacteria"/>
</dbReference>
<dbReference type="PRINTS" id="PR00081">
    <property type="entry name" value="GDHRDH"/>
</dbReference>
<dbReference type="Gene3D" id="3.40.50.720">
    <property type="entry name" value="NAD(P)-binding Rossmann-like Domain"/>
    <property type="match status" value="1"/>
</dbReference>
<evidence type="ECO:0000256" key="3">
    <source>
        <dbReference type="ARBA" id="ARBA00023002"/>
    </source>
</evidence>
<dbReference type="SUPFAM" id="SSF51735">
    <property type="entry name" value="NAD(P)-binding Rossmann-fold domains"/>
    <property type="match status" value="1"/>
</dbReference>
<evidence type="ECO:0000259" key="4">
    <source>
        <dbReference type="SMART" id="SM00822"/>
    </source>
</evidence>
<proteinExistence type="inferred from homology"/>
<dbReference type="InterPro" id="IPR052178">
    <property type="entry name" value="Sec_Metab_Biosynth_SDR"/>
</dbReference>
<name>R7WRH1_9NOCA</name>
<dbReference type="NCBIfam" id="NF004202">
    <property type="entry name" value="PRK05653.2-2"/>
    <property type="match status" value="1"/>
</dbReference>
<evidence type="ECO:0000313" key="6">
    <source>
        <dbReference type="Proteomes" id="UP000013525"/>
    </source>
</evidence>
<dbReference type="PANTHER" id="PTHR43618">
    <property type="entry name" value="7-ALPHA-HYDROXYSTEROID DEHYDROGENASE"/>
    <property type="match status" value="1"/>
</dbReference>
<dbReference type="SMART" id="SM00822">
    <property type="entry name" value="PKS_KR"/>
    <property type="match status" value="1"/>
</dbReference>
<gene>
    <name evidence="5" type="ORF">Rrhod_0768</name>
</gene>
<dbReference type="Pfam" id="PF13561">
    <property type="entry name" value="adh_short_C2"/>
    <property type="match status" value="1"/>
</dbReference>
<dbReference type="InterPro" id="IPR057326">
    <property type="entry name" value="KR_dom"/>
</dbReference>
<accession>R7WRH1</accession>
<comment type="similarity">
    <text evidence="1">Belongs to the short-chain dehydrogenases/reductases (SDR) family.</text>
</comment>
<dbReference type="PANTHER" id="PTHR43618:SF8">
    <property type="entry name" value="7ALPHA-HYDROXYSTEROID DEHYDROGENASE"/>
    <property type="match status" value="1"/>
</dbReference>
<dbReference type="InterPro" id="IPR002347">
    <property type="entry name" value="SDR_fam"/>
</dbReference>